<feature type="domain" description="HD" evidence="2">
    <location>
        <begin position="69"/>
        <end position="244"/>
    </location>
</feature>
<evidence type="ECO:0000259" key="2">
    <source>
        <dbReference type="PROSITE" id="PS51831"/>
    </source>
</evidence>
<evidence type="ECO:0000313" key="4">
    <source>
        <dbReference type="Proteomes" id="UP000070136"/>
    </source>
</evidence>
<dbReference type="GO" id="GO:0008832">
    <property type="term" value="F:dGTPase activity"/>
    <property type="evidence" value="ECO:0007669"/>
    <property type="project" value="UniProtKB-EC"/>
</dbReference>
<gene>
    <name evidence="3" type="ORF">SMIDD28_01227</name>
</gene>
<reference evidence="3 4" key="1">
    <citation type="submission" date="2016-01" db="EMBL/GenBank/DDBJ databases">
        <title>Highly variable Streptococcus oralis are common among viridans streptococci isolated from primates.</title>
        <authorList>
            <person name="Denapaite D."/>
            <person name="Rieger M."/>
            <person name="Koendgen S."/>
            <person name="Brueckner R."/>
            <person name="Ochigava I."/>
            <person name="Kappeler P."/>
            <person name="Maetz-Rensing K."/>
            <person name="Leendertz F."/>
            <person name="Hakenbeck R."/>
        </authorList>
    </citation>
    <scope>NUCLEOTIDE SEQUENCE [LARGE SCALE GENOMIC DNA]</scope>
    <source>
        <strain evidence="3 4">DD28</strain>
    </source>
</reference>
<dbReference type="PATRIC" id="fig|28037.234.peg.1284"/>
<proteinExistence type="predicted"/>
<dbReference type="Pfam" id="PF13286">
    <property type="entry name" value="HD_assoc"/>
    <property type="match status" value="1"/>
</dbReference>
<organism evidence="3 4">
    <name type="scientific">Streptococcus mitis</name>
    <dbReference type="NCBI Taxonomy" id="28037"/>
    <lineage>
        <taxon>Bacteria</taxon>
        <taxon>Bacillati</taxon>
        <taxon>Bacillota</taxon>
        <taxon>Bacilli</taxon>
        <taxon>Lactobacillales</taxon>
        <taxon>Streptococcaceae</taxon>
        <taxon>Streptococcus</taxon>
        <taxon>Streptococcus mitis group</taxon>
    </lineage>
</organism>
<dbReference type="Gene3D" id="1.10.3210.10">
    <property type="entry name" value="Hypothetical protein af1432"/>
    <property type="match status" value="1"/>
</dbReference>
<dbReference type="InterPro" id="IPR003607">
    <property type="entry name" value="HD/PDEase_dom"/>
</dbReference>
<name>A0A139Q6L2_STRMT</name>
<dbReference type="PANTHER" id="PTHR11373:SF40">
    <property type="entry name" value="DEOXYGUANOSINETRIPHOSPHATE TRIPHOSPHOHYDROLASE-LIKE PROTEIN 2"/>
    <property type="match status" value="1"/>
</dbReference>
<comment type="caution">
    <text evidence="3">The sequence shown here is derived from an EMBL/GenBank/DDBJ whole genome shotgun (WGS) entry which is preliminary data.</text>
</comment>
<accession>A0A139Q6L2</accession>
<dbReference type="EMBL" id="LQOA01000039">
    <property type="protein sequence ID" value="KXT98173.1"/>
    <property type="molecule type" value="Genomic_DNA"/>
</dbReference>
<dbReference type="NCBIfam" id="TIGR01353">
    <property type="entry name" value="dGTP_triPase"/>
    <property type="match status" value="1"/>
</dbReference>
<dbReference type="PROSITE" id="PS51831">
    <property type="entry name" value="HD"/>
    <property type="match status" value="1"/>
</dbReference>
<dbReference type="Pfam" id="PF01966">
    <property type="entry name" value="HD"/>
    <property type="match status" value="1"/>
</dbReference>
<protein>
    <submittedName>
        <fullName evidence="3">Deoxyguanosinetriphosphate triphosphohydrolase</fullName>
        <ecNumber evidence="3">3.1.5.1</ecNumber>
    </submittedName>
</protein>
<sequence>MTELITFLKKQWKIVDKLDFREHKENKKNRNRDSFQRDYARVIYSTSFRRQQGKMQLFEVNSKSFHRNRLTHSFEVSQIAHGIVDELKKKVKKEIQTKSKDTNTKKHIRYEKKVEENFSKMSIVVETGSLIHDVGNPPFGHHGERVLNNLAPDIGFEGNAQGIRVLRKIEKKFPQSSGLNLTYRTLAAIIKYFIPYDKKKKKFLYRDDYDELSESLKDVLENNNFPFRTIDVQIVDLADEIAYCAHDLEDALASNYFTIDEFIFRLENIKDNELNVESKKAFNAWVRNAKTFAKEKGNKGLQSEDYDFYFRRELISIIVNKLIEDIGVITVTPEFQSKTGTKNKKELGFKNYKDLAEALKTTIFKCVTSSDNIMLYERVGTKILTKLFELFMNDEYNEDGMLMPVEYRWNTEDSKETKARKVLDYISGMMDTYAIEVYMKHFGEDPFNVKYDKEIFSSPKNKYKLFRIKEK</sequence>
<dbReference type="InterPro" id="IPR006674">
    <property type="entry name" value="HD_domain"/>
</dbReference>
<dbReference type="OrthoDB" id="9803619at2"/>
<dbReference type="GO" id="GO:0006203">
    <property type="term" value="P:dGTP catabolic process"/>
    <property type="evidence" value="ECO:0007669"/>
    <property type="project" value="TreeGrafter"/>
</dbReference>
<dbReference type="SUPFAM" id="SSF109604">
    <property type="entry name" value="HD-domain/PDEase-like"/>
    <property type="match status" value="1"/>
</dbReference>
<keyword evidence="1 3" id="KW-0378">Hydrolase</keyword>
<evidence type="ECO:0000313" key="3">
    <source>
        <dbReference type="EMBL" id="KXT98173.1"/>
    </source>
</evidence>
<dbReference type="Proteomes" id="UP000070136">
    <property type="component" value="Unassembled WGS sequence"/>
</dbReference>
<dbReference type="InterPro" id="IPR050135">
    <property type="entry name" value="dGTPase-like"/>
</dbReference>
<dbReference type="SMART" id="SM00471">
    <property type="entry name" value="HDc"/>
    <property type="match status" value="1"/>
</dbReference>
<evidence type="ECO:0000256" key="1">
    <source>
        <dbReference type="ARBA" id="ARBA00022801"/>
    </source>
</evidence>
<dbReference type="InterPro" id="IPR026875">
    <property type="entry name" value="PHydrolase_assoc_dom"/>
</dbReference>
<dbReference type="PANTHER" id="PTHR11373">
    <property type="entry name" value="DEOXYNUCLEOSIDE TRIPHOSPHATE TRIPHOSPHOHYDROLASE"/>
    <property type="match status" value="1"/>
</dbReference>
<dbReference type="RefSeq" id="WP_061425304.1">
    <property type="nucleotide sequence ID" value="NZ_KQ970263.1"/>
</dbReference>
<dbReference type="AlphaFoldDB" id="A0A139Q6L2"/>
<dbReference type="EC" id="3.1.5.1" evidence="3"/>
<dbReference type="InterPro" id="IPR006261">
    <property type="entry name" value="dGTPase"/>
</dbReference>